<reference evidence="1 2" key="1">
    <citation type="submission" date="2020-08" db="EMBL/GenBank/DDBJ databases">
        <title>Genomic Encyclopedia of Type Strains, Phase IV (KMG-V): Genome sequencing to study the core and pangenomes of soil and plant-associated prokaryotes.</title>
        <authorList>
            <person name="Whitman W."/>
        </authorList>
    </citation>
    <scope>NUCLEOTIDE SEQUENCE [LARGE SCALE GENOMIC DNA]</scope>
    <source>
        <strain evidence="1 2">SEMIA 4064</strain>
    </source>
</reference>
<accession>A0A7W8XUN6</accession>
<sequence length="88" mass="9833">MDTHWSTETSNSFATFQTADFQLTKIDTGNWRLRILTQRGNAWVRVNGPAIDINELTLSLQAANSFLGRARVNGLCTEYVGPFGRSLI</sequence>
<dbReference type="Proteomes" id="UP000549882">
    <property type="component" value="Unassembled WGS sequence"/>
</dbReference>
<evidence type="ECO:0000313" key="2">
    <source>
        <dbReference type="Proteomes" id="UP000549882"/>
    </source>
</evidence>
<organism evidence="1 2">
    <name type="scientific">Rhizobium paranaense</name>
    <dbReference type="NCBI Taxonomy" id="1650438"/>
    <lineage>
        <taxon>Bacteria</taxon>
        <taxon>Pseudomonadati</taxon>
        <taxon>Pseudomonadota</taxon>
        <taxon>Alphaproteobacteria</taxon>
        <taxon>Hyphomicrobiales</taxon>
        <taxon>Rhizobiaceae</taxon>
        <taxon>Rhizobium/Agrobacterium group</taxon>
        <taxon>Rhizobium</taxon>
    </lineage>
</organism>
<comment type="caution">
    <text evidence="1">The sequence shown here is derived from an EMBL/GenBank/DDBJ whole genome shotgun (WGS) entry which is preliminary data.</text>
</comment>
<name>A0A7W8XUN6_9HYPH</name>
<keyword evidence="2" id="KW-1185">Reference proteome</keyword>
<proteinExistence type="predicted"/>
<dbReference type="AlphaFoldDB" id="A0A7W8XUN6"/>
<dbReference type="EMBL" id="JACHBI010000010">
    <property type="protein sequence ID" value="MBB5575909.1"/>
    <property type="molecule type" value="Genomic_DNA"/>
</dbReference>
<evidence type="ECO:0000313" key="1">
    <source>
        <dbReference type="EMBL" id="MBB5575909.1"/>
    </source>
</evidence>
<protein>
    <submittedName>
        <fullName evidence="1">Uncharacterized protein</fullName>
    </submittedName>
</protein>
<gene>
    <name evidence="1" type="ORF">GGD50_004544</name>
</gene>